<accession>A0ABQ5EDL8</accession>
<dbReference type="Proteomes" id="UP001151760">
    <property type="component" value="Unassembled WGS sequence"/>
</dbReference>
<gene>
    <name evidence="1" type="ORF">Tco_0974769</name>
</gene>
<sequence length="112" mass="11985">MVVENIVDATVVVKNIAVVMTVVKKIVVAYFLDSCNFGSRIVDFDDTPIVSDKLDRGVTFAFQKGDTVATNLSFGNLGSGGGVVAKAVAKPRRLWRSHVGCGEPPPPPYSFL</sequence>
<protein>
    <submittedName>
        <fullName evidence="1">Uncharacterized protein</fullName>
    </submittedName>
</protein>
<keyword evidence="2" id="KW-1185">Reference proteome</keyword>
<comment type="caution">
    <text evidence="1">The sequence shown here is derived from an EMBL/GenBank/DDBJ whole genome shotgun (WGS) entry which is preliminary data.</text>
</comment>
<proteinExistence type="predicted"/>
<dbReference type="EMBL" id="BQNB010016169">
    <property type="protein sequence ID" value="GJT48612.1"/>
    <property type="molecule type" value="Genomic_DNA"/>
</dbReference>
<reference evidence="1" key="1">
    <citation type="journal article" date="2022" name="Int. J. Mol. Sci.">
        <title>Draft Genome of Tanacetum Coccineum: Genomic Comparison of Closely Related Tanacetum-Family Plants.</title>
        <authorList>
            <person name="Yamashiro T."/>
            <person name="Shiraishi A."/>
            <person name="Nakayama K."/>
            <person name="Satake H."/>
        </authorList>
    </citation>
    <scope>NUCLEOTIDE SEQUENCE</scope>
</reference>
<organism evidence="1 2">
    <name type="scientific">Tanacetum coccineum</name>
    <dbReference type="NCBI Taxonomy" id="301880"/>
    <lineage>
        <taxon>Eukaryota</taxon>
        <taxon>Viridiplantae</taxon>
        <taxon>Streptophyta</taxon>
        <taxon>Embryophyta</taxon>
        <taxon>Tracheophyta</taxon>
        <taxon>Spermatophyta</taxon>
        <taxon>Magnoliopsida</taxon>
        <taxon>eudicotyledons</taxon>
        <taxon>Gunneridae</taxon>
        <taxon>Pentapetalae</taxon>
        <taxon>asterids</taxon>
        <taxon>campanulids</taxon>
        <taxon>Asterales</taxon>
        <taxon>Asteraceae</taxon>
        <taxon>Asteroideae</taxon>
        <taxon>Anthemideae</taxon>
        <taxon>Anthemidinae</taxon>
        <taxon>Tanacetum</taxon>
    </lineage>
</organism>
<name>A0ABQ5EDL8_9ASTR</name>
<reference evidence="1" key="2">
    <citation type="submission" date="2022-01" db="EMBL/GenBank/DDBJ databases">
        <authorList>
            <person name="Yamashiro T."/>
            <person name="Shiraishi A."/>
            <person name="Satake H."/>
            <person name="Nakayama K."/>
        </authorList>
    </citation>
    <scope>NUCLEOTIDE SEQUENCE</scope>
</reference>
<evidence type="ECO:0000313" key="2">
    <source>
        <dbReference type="Proteomes" id="UP001151760"/>
    </source>
</evidence>
<evidence type="ECO:0000313" key="1">
    <source>
        <dbReference type="EMBL" id="GJT48612.1"/>
    </source>
</evidence>